<dbReference type="Gene3D" id="3.90.1150.10">
    <property type="entry name" value="Aspartate Aminotransferase, domain 1"/>
    <property type="match status" value="1"/>
</dbReference>
<dbReference type="PANTHER" id="PTHR11601:SF50">
    <property type="entry name" value="CYSTEINE DESULFURASE ISCS 2-RELATED"/>
    <property type="match status" value="1"/>
</dbReference>
<proteinExistence type="inferred from homology"/>
<dbReference type="EMBL" id="BORC01000001">
    <property type="protein sequence ID" value="GIN60123.1"/>
    <property type="molecule type" value="Genomic_DNA"/>
</dbReference>
<gene>
    <name evidence="8" type="ORF">J27TS8_01160</name>
</gene>
<sequence>MIYFDNSATTKPYKEVIDSFMKVTTEYFGNPSSLHRMGGEAEKLLNIARKQVAELLEVRPSELIFTSGGTESNNLAVKGAALMHRNRGKHIVTTAIEHASIKETFHQLEELGFHVTYLPVDREGRVQVKDVEQALSGDTILVSVMHVNNEVGTIQPIEKIGNLLKNYPKILFHVDNIQGIGKVPLNLQTSSIDLCSFSAHKFHGLKGTGFLYVRDGVKISPLLTGGDQERKHRSGTENVAGIVALAKALRLTLENEKKLLTRLQQVKETIVHGISELEEVIIHTPAQGSAPHIINFSIKGFKAEVFVHALGEKDIFVSTTSACSSKKQSASSTLMAMGVNEQIAKSAIRISLSYDNTTEEALFVVKAIKEMVNQLKEVMN</sequence>
<dbReference type="FunFam" id="3.40.640.10:FF:000084">
    <property type="entry name" value="IscS-like cysteine desulfurase"/>
    <property type="match status" value="1"/>
</dbReference>
<keyword evidence="8" id="KW-0808">Transferase</keyword>
<keyword evidence="9" id="KW-1185">Reference proteome</keyword>
<keyword evidence="3" id="KW-0479">Metal-binding</keyword>
<dbReference type="InterPro" id="IPR000192">
    <property type="entry name" value="Aminotrans_V_dom"/>
</dbReference>
<keyword evidence="8" id="KW-0032">Aminotransferase</keyword>
<evidence type="ECO:0000256" key="6">
    <source>
        <dbReference type="ARBA" id="ARBA00023014"/>
    </source>
</evidence>
<feature type="domain" description="Aminotransferase class V" evidence="7">
    <location>
        <begin position="2"/>
        <end position="360"/>
    </location>
</feature>
<dbReference type="GO" id="GO:0031071">
    <property type="term" value="F:cysteine desulfurase activity"/>
    <property type="evidence" value="ECO:0007669"/>
    <property type="project" value="UniProtKB-ARBA"/>
</dbReference>
<evidence type="ECO:0000256" key="5">
    <source>
        <dbReference type="ARBA" id="ARBA00023004"/>
    </source>
</evidence>
<evidence type="ECO:0000256" key="1">
    <source>
        <dbReference type="ARBA" id="ARBA00001933"/>
    </source>
</evidence>
<accession>A0A920BRL0</accession>
<keyword evidence="6" id="KW-0411">Iron-sulfur</keyword>
<organism evidence="8 9">
    <name type="scientific">Robertmurraya siralis</name>
    <dbReference type="NCBI Taxonomy" id="77777"/>
    <lineage>
        <taxon>Bacteria</taxon>
        <taxon>Bacillati</taxon>
        <taxon>Bacillota</taxon>
        <taxon>Bacilli</taxon>
        <taxon>Bacillales</taxon>
        <taxon>Bacillaceae</taxon>
        <taxon>Robertmurraya</taxon>
    </lineage>
</organism>
<dbReference type="GO" id="GO:0046872">
    <property type="term" value="F:metal ion binding"/>
    <property type="evidence" value="ECO:0007669"/>
    <property type="project" value="UniProtKB-KW"/>
</dbReference>
<comment type="cofactor">
    <cofactor evidence="1">
        <name>pyridoxal 5'-phosphate</name>
        <dbReference type="ChEBI" id="CHEBI:597326"/>
    </cofactor>
</comment>
<evidence type="ECO:0000313" key="8">
    <source>
        <dbReference type="EMBL" id="GIN60123.1"/>
    </source>
</evidence>
<dbReference type="NCBIfam" id="NF002806">
    <property type="entry name" value="PRK02948.1"/>
    <property type="match status" value="1"/>
</dbReference>
<protein>
    <submittedName>
        <fullName evidence="8">Aminotransferase V</fullName>
    </submittedName>
</protein>
<evidence type="ECO:0000259" key="7">
    <source>
        <dbReference type="Pfam" id="PF00266"/>
    </source>
</evidence>
<reference evidence="8" key="1">
    <citation type="submission" date="2021-03" db="EMBL/GenBank/DDBJ databases">
        <title>Antimicrobial resistance genes in bacteria isolated from Japanese honey, and their potential for conferring macrolide and lincosamide resistance in the American foulbrood pathogen Paenibacillus larvae.</title>
        <authorList>
            <person name="Okamoto M."/>
            <person name="Kumagai M."/>
            <person name="Kanamori H."/>
            <person name="Takamatsu D."/>
        </authorList>
    </citation>
    <scope>NUCLEOTIDE SEQUENCE</scope>
    <source>
        <strain evidence="8">J27TS8</strain>
    </source>
</reference>
<keyword evidence="5" id="KW-0408">Iron</keyword>
<keyword evidence="4" id="KW-0663">Pyridoxal phosphate</keyword>
<dbReference type="SUPFAM" id="SSF53383">
    <property type="entry name" value="PLP-dependent transferases"/>
    <property type="match status" value="1"/>
</dbReference>
<evidence type="ECO:0000256" key="2">
    <source>
        <dbReference type="ARBA" id="ARBA00006490"/>
    </source>
</evidence>
<dbReference type="InterPro" id="IPR015424">
    <property type="entry name" value="PyrdxlP-dep_Trfase"/>
</dbReference>
<dbReference type="AlphaFoldDB" id="A0A920BRL0"/>
<dbReference type="InterPro" id="IPR015422">
    <property type="entry name" value="PyrdxlP-dep_Trfase_small"/>
</dbReference>
<comment type="similarity">
    <text evidence="2">Belongs to the class-V pyridoxal-phosphate-dependent aminotransferase family. NifS/IscS subfamily.</text>
</comment>
<evidence type="ECO:0000313" key="9">
    <source>
        <dbReference type="Proteomes" id="UP000682111"/>
    </source>
</evidence>
<dbReference type="PANTHER" id="PTHR11601">
    <property type="entry name" value="CYSTEINE DESULFURYLASE FAMILY MEMBER"/>
    <property type="match status" value="1"/>
</dbReference>
<name>A0A920BRL0_9BACI</name>
<dbReference type="InterPro" id="IPR016454">
    <property type="entry name" value="Cysteine_dSase"/>
</dbReference>
<evidence type="ECO:0000256" key="3">
    <source>
        <dbReference type="ARBA" id="ARBA00022723"/>
    </source>
</evidence>
<dbReference type="Pfam" id="PF00266">
    <property type="entry name" value="Aminotran_5"/>
    <property type="match status" value="1"/>
</dbReference>
<dbReference type="Proteomes" id="UP000682111">
    <property type="component" value="Unassembled WGS sequence"/>
</dbReference>
<dbReference type="GO" id="GO:0008483">
    <property type="term" value="F:transaminase activity"/>
    <property type="evidence" value="ECO:0007669"/>
    <property type="project" value="UniProtKB-KW"/>
</dbReference>
<comment type="caution">
    <text evidence="8">The sequence shown here is derived from an EMBL/GenBank/DDBJ whole genome shotgun (WGS) entry which is preliminary data.</text>
</comment>
<dbReference type="Gene3D" id="3.40.640.10">
    <property type="entry name" value="Type I PLP-dependent aspartate aminotransferase-like (Major domain)"/>
    <property type="match status" value="1"/>
</dbReference>
<dbReference type="RefSeq" id="WP_095314722.1">
    <property type="nucleotide sequence ID" value="NZ_BORC01000001.1"/>
</dbReference>
<evidence type="ECO:0000256" key="4">
    <source>
        <dbReference type="ARBA" id="ARBA00022898"/>
    </source>
</evidence>
<dbReference type="InterPro" id="IPR015421">
    <property type="entry name" value="PyrdxlP-dep_Trfase_major"/>
</dbReference>
<dbReference type="PIRSF" id="PIRSF005572">
    <property type="entry name" value="NifS"/>
    <property type="match status" value="1"/>
</dbReference>
<dbReference type="GO" id="GO:0051536">
    <property type="term" value="F:iron-sulfur cluster binding"/>
    <property type="evidence" value="ECO:0007669"/>
    <property type="project" value="UniProtKB-KW"/>
</dbReference>